<dbReference type="Proteomes" id="UP000789524">
    <property type="component" value="Unassembled WGS sequence"/>
</dbReference>
<keyword evidence="2" id="KW-1185">Reference proteome</keyword>
<proteinExistence type="predicted"/>
<dbReference type="EMBL" id="CAKASE010000056">
    <property type="protein sequence ID" value="CAG9566412.1"/>
    <property type="molecule type" value="Genomic_DNA"/>
</dbReference>
<reference evidence="1" key="1">
    <citation type="submission" date="2021-09" db="EMBL/GenBank/DDBJ databases">
        <authorList>
            <person name="Martin H S."/>
        </authorList>
    </citation>
    <scope>NUCLEOTIDE SEQUENCE</scope>
</reference>
<evidence type="ECO:0000313" key="2">
    <source>
        <dbReference type="Proteomes" id="UP000789524"/>
    </source>
</evidence>
<name>A0A8J2QNI4_9NEOP</name>
<sequence length="94" mass="10373">MGLNKGAAKSNSLFVQRHKIQNFICLGHNSVQSSGGPALFPGSHGSSAVWNRIVLQMESAYTLRLNGWDYAAMTINFLVLPPARQLVYEKLVVR</sequence>
<accession>A0A8J2QNI4</accession>
<gene>
    <name evidence="1" type="ORF">DCHRY22_LOCUS7055</name>
</gene>
<comment type="caution">
    <text evidence="1">The sequence shown here is derived from an EMBL/GenBank/DDBJ whole genome shotgun (WGS) entry which is preliminary data.</text>
</comment>
<evidence type="ECO:0000313" key="1">
    <source>
        <dbReference type="EMBL" id="CAG9566412.1"/>
    </source>
</evidence>
<dbReference type="AlphaFoldDB" id="A0A8J2QNI4"/>
<organism evidence="1 2">
    <name type="scientific">Danaus chrysippus</name>
    <name type="common">African queen</name>
    <dbReference type="NCBI Taxonomy" id="151541"/>
    <lineage>
        <taxon>Eukaryota</taxon>
        <taxon>Metazoa</taxon>
        <taxon>Ecdysozoa</taxon>
        <taxon>Arthropoda</taxon>
        <taxon>Hexapoda</taxon>
        <taxon>Insecta</taxon>
        <taxon>Pterygota</taxon>
        <taxon>Neoptera</taxon>
        <taxon>Endopterygota</taxon>
        <taxon>Lepidoptera</taxon>
        <taxon>Glossata</taxon>
        <taxon>Ditrysia</taxon>
        <taxon>Papilionoidea</taxon>
        <taxon>Nymphalidae</taxon>
        <taxon>Danainae</taxon>
        <taxon>Danaini</taxon>
        <taxon>Danaina</taxon>
        <taxon>Danaus</taxon>
        <taxon>Anosia</taxon>
    </lineage>
</organism>
<protein>
    <submittedName>
        <fullName evidence="1">(African queen) hypothetical protein</fullName>
    </submittedName>
</protein>